<evidence type="ECO:0000313" key="1">
    <source>
        <dbReference type="EMBL" id="GAA4739132.1"/>
    </source>
</evidence>
<gene>
    <name evidence="1" type="ORF">GCM10023217_03630</name>
</gene>
<name>A0ABP8YXQ2_9ACTN</name>
<organism evidence="1 2">
    <name type="scientific">Gordonia alkaliphila</name>
    <dbReference type="NCBI Taxonomy" id="1053547"/>
    <lineage>
        <taxon>Bacteria</taxon>
        <taxon>Bacillati</taxon>
        <taxon>Actinomycetota</taxon>
        <taxon>Actinomycetes</taxon>
        <taxon>Mycobacteriales</taxon>
        <taxon>Gordoniaceae</taxon>
        <taxon>Gordonia</taxon>
    </lineage>
</organism>
<dbReference type="InterPro" id="IPR013757">
    <property type="entry name" value="Topo_IIA_A_a_sf"/>
</dbReference>
<dbReference type="EMBL" id="BAABIE010000001">
    <property type="protein sequence ID" value="GAA4739132.1"/>
    <property type="molecule type" value="Genomic_DNA"/>
</dbReference>
<dbReference type="Proteomes" id="UP001500822">
    <property type="component" value="Unassembled WGS sequence"/>
</dbReference>
<sequence length="93" mass="10439">MGLVPSDDELRTLERRGLLSAVLFYAENFGAVSSTVLDASSRVEAVEKLKEMYGFSVEQADLILATQLQTILPDRISAIREELEWIDLNLNRP</sequence>
<proteinExistence type="predicted"/>
<comment type="caution">
    <text evidence="1">The sequence shown here is derived from an EMBL/GenBank/DDBJ whole genome shotgun (WGS) entry which is preliminary data.</text>
</comment>
<evidence type="ECO:0008006" key="3">
    <source>
        <dbReference type="Google" id="ProtNLM"/>
    </source>
</evidence>
<keyword evidence="2" id="KW-1185">Reference proteome</keyword>
<accession>A0ABP8YXQ2</accession>
<protein>
    <recommendedName>
        <fullName evidence="3">DNA topoisomerase (ATP-hydrolyzing)</fullName>
    </recommendedName>
</protein>
<dbReference type="Gene3D" id="1.10.268.10">
    <property type="entry name" value="Topoisomerase, domain 3"/>
    <property type="match status" value="1"/>
</dbReference>
<reference evidence="2" key="1">
    <citation type="journal article" date="2019" name="Int. J. Syst. Evol. Microbiol.">
        <title>The Global Catalogue of Microorganisms (GCM) 10K type strain sequencing project: providing services to taxonomists for standard genome sequencing and annotation.</title>
        <authorList>
            <consortium name="The Broad Institute Genomics Platform"/>
            <consortium name="The Broad Institute Genome Sequencing Center for Infectious Disease"/>
            <person name="Wu L."/>
            <person name="Ma J."/>
        </authorList>
    </citation>
    <scope>NUCLEOTIDE SEQUENCE [LARGE SCALE GENOMIC DNA]</scope>
    <source>
        <strain evidence="2">JCM 18077</strain>
    </source>
</reference>
<evidence type="ECO:0000313" key="2">
    <source>
        <dbReference type="Proteomes" id="UP001500822"/>
    </source>
</evidence>